<dbReference type="CDD" id="cd00565">
    <property type="entry name" value="Ubl_ThiS"/>
    <property type="match status" value="1"/>
</dbReference>
<comment type="caution">
    <text evidence="1">The sequence shown here is derived from an EMBL/GenBank/DDBJ whole genome shotgun (WGS) entry which is preliminary data.</text>
</comment>
<evidence type="ECO:0000313" key="2">
    <source>
        <dbReference type="Proteomes" id="UP000811282"/>
    </source>
</evidence>
<dbReference type="EMBL" id="JAFJYC010000001">
    <property type="protein sequence ID" value="MBT9432037.1"/>
    <property type="molecule type" value="Genomic_DNA"/>
</dbReference>
<reference evidence="1 2" key="1">
    <citation type="journal article" date="2021" name="Genome Biol. Evol.">
        <title>The evolution of interdependence in a four-way mealybug symbiosis.</title>
        <authorList>
            <person name="Garber A.I."/>
            <person name="Kupper M."/>
            <person name="Laetsch D.R."/>
            <person name="Weldon S.R."/>
            <person name="Ladinsky M.S."/>
            <person name="Bjorkman P.J."/>
            <person name="McCutcheon J.P."/>
        </authorList>
    </citation>
    <scope>NUCLEOTIDE SEQUENCE [LARGE SCALE GENOMIC DNA]</scope>
    <source>
        <strain evidence="1">SOD</strain>
    </source>
</reference>
<dbReference type="SUPFAM" id="SSF54285">
    <property type="entry name" value="MoaD/ThiS"/>
    <property type="match status" value="1"/>
</dbReference>
<sequence>MKITLNDLPLELAQPVTLAVLLTEHHHPAPGTALAVNQTIIPRRQWTDYRVQDGDDILLFQAIAGG</sequence>
<dbReference type="InterPro" id="IPR016155">
    <property type="entry name" value="Mopterin_synth/thiamin_S_b"/>
</dbReference>
<dbReference type="Proteomes" id="UP000811282">
    <property type="component" value="Unassembled WGS sequence"/>
</dbReference>
<name>A0ABS5YAP2_9GAMM</name>
<dbReference type="InterPro" id="IPR012675">
    <property type="entry name" value="Beta-grasp_dom_sf"/>
</dbReference>
<protein>
    <submittedName>
        <fullName evidence="1">Sulfur carrier protein ThiS</fullName>
    </submittedName>
</protein>
<dbReference type="PANTHER" id="PTHR34472:SF1">
    <property type="entry name" value="SULFUR CARRIER PROTEIN THIS"/>
    <property type="match status" value="1"/>
</dbReference>
<dbReference type="Pfam" id="PF02597">
    <property type="entry name" value="ThiS"/>
    <property type="match status" value="1"/>
</dbReference>
<keyword evidence="2" id="KW-1185">Reference proteome</keyword>
<dbReference type="RefSeq" id="WP_215669225.1">
    <property type="nucleotide sequence ID" value="NZ_JAFJYC010000001.1"/>
</dbReference>
<organism evidence="1 2">
    <name type="scientific">Candidatus Sodalis endolongispinus</name>
    <dbReference type="NCBI Taxonomy" id="2812662"/>
    <lineage>
        <taxon>Bacteria</taxon>
        <taxon>Pseudomonadati</taxon>
        <taxon>Pseudomonadota</taxon>
        <taxon>Gammaproteobacteria</taxon>
        <taxon>Enterobacterales</taxon>
        <taxon>Bruguierivoracaceae</taxon>
        <taxon>Sodalis</taxon>
    </lineage>
</organism>
<dbReference type="InterPro" id="IPR003749">
    <property type="entry name" value="ThiS/MoaD-like"/>
</dbReference>
<dbReference type="InterPro" id="IPR010035">
    <property type="entry name" value="Thi_S"/>
</dbReference>
<dbReference type="NCBIfam" id="TIGR01683">
    <property type="entry name" value="thiS"/>
    <property type="match status" value="1"/>
</dbReference>
<proteinExistence type="predicted"/>
<dbReference type="Gene3D" id="3.10.20.30">
    <property type="match status" value="1"/>
</dbReference>
<gene>
    <name evidence="1" type="primary">thiS</name>
    <name evidence="1" type="ORF">JZM24_07690</name>
</gene>
<accession>A0ABS5YAP2</accession>
<dbReference type="PANTHER" id="PTHR34472">
    <property type="entry name" value="SULFUR CARRIER PROTEIN THIS"/>
    <property type="match status" value="1"/>
</dbReference>
<evidence type="ECO:0000313" key="1">
    <source>
        <dbReference type="EMBL" id="MBT9432037.1"/>
    </source>
</evidence>